<proteinExistence type="predicted"/>
<reference evidence="3 4" key="1">
    <citation type="submission" date="2016-02" db="EMBL/GenBank/DDBJ databases">
        <authorList>
            <person name="Perez-Otero J."/>
            <person name="Rivera-Burgos M."/>
            <person name="Vazquez E."/>
            <person name="Rubin M.R."/>
            <person name="Ware V.C."/>
            <person name="Bradley K.W."/>
            <person name="Asai D.J."/>
            <person name="Bowman C.A."/>
            <person name="Russell D.A."/>
            <person name="Pope W.H."/>
            <person name="Jacobs-Sera D."/>
            <person name="Hendrix R.W."/>
            <person name="Hatfull G.F."/>
        </authorList>
    </citation>
    <scope>NUCLEOTIDE SEQUENCE [LARGE SCALE GENOMIC DNA]</scope>
</reference>
<dbReference type="GO" id="GO:0004519">
    <property type="term" value="F:endonuclease activity"/>
    <property type="evidence" value="ECO:0007669"/>
    <property type="project" value="UniProtKB-KW"/>
</dbReference>
<keyword evidence="3" id="KW-0255">Endonuclease</keyword>
<dbReference type="Proteomes" id="UP000226299">
    <property type="component" value="Segment"/>
</dbReference>
<dbReference type="InterPro" id="IPR003615">
    <property type="entry name" value="HNH_nuc"/>
</dbReference>
<evidence type="ECO:0000259" key="2">
    <source>
        <dbReference type="SMART" id="SM00507"/>
    </source>
</evidence>
<dbReference type="Gene3D" id="1.10.30.50">
    <property type="match status" value="1"/>
</dbReference>
<accession>A0A127KP46</accession>
<gene>
    <name evidence="3" type="ORF">PBI_MYXUS_4</name>
</gene>
<sequence>MSWADSDRRQNLPADWELIRLEVLHDANWLCQIGMAGCTRMATDVDHIKRGNDHSRRNLRAACGWCHDRKSSAEGVARRRELKARRKRPPERHPGRR</sequence>
<name>A0A127KP46_9CAUD</name>
<feature type="domain" description="HNH nuclease" evidence="2">
    <location>
        <begin position="18"/>
        <end position="68"/>
    </location>
</feature>
<protein>
    <submittedName>
        <fullName evidence="3">HNH endonuclease</fullName>
    </submittedName>
</protein>
<feature type="region of interest" description="Disordered" evidence="1">
    <location>
        <begin position="72"/>
        <end position="97"/>
    </location>
</feature>
<organism evidence="3 4">
    <name type="scientific">Mycobacterium phage Myxus</name>
    <dbReference type="NCBI Taxonomy" id="1805458"/>
    <lineage>
        <taxon>Viruses</taxon>
        <taxon>Duplodnaviria</taxon>
        <taxon>Heunggongvirae</taxon>
        <taxon>Uroviricota</taxon>
        <taxon>Caudoviricetes</taxon>
        <taxon>Fromanvirus</taxon>
        <taxon>Fromanvirus packman</taxon>
    </lineage>
</organism>
<dbReference type="SMART" id="SM00507">
    <property type="entry name" value="HNHc"/>
    <property type="match status" value="1"/>
</dbReference>
<evidence type="ECO:0000313" key="3">
    <source>
        <dbReference type="EMBL" id="AMO43873.1"/>
    </source>
</evidence>
<dbReference type="EMBL" id="KU716095">
    <property type="protein sequence ID" value="AMO43873.1"/>
    <property type="molecule type" value="Genomic_DNA"/>
</dbReference>
<evidence type="ECO:0000256" key="1">
    <source>
        <dbReference type="SAM" id="MobiDB-lite"/>
    </source>
</evidence>
<keyword evidence="3" id="KW-0378">Hydrolase</keyword>
<feature type="compositionally biased region" description="Basic residues" evidence="1">
    <location>
        <begin position="80"/>
        <end position="97"/>
    </location>
</feature>
<evidence type="ECO:0000313" key="4">
    <source>
        <dbReference type="Proteomes" id="UP000226299"/>
    </source>
</evidence>
<keyword evidence="3" id="KW-0540">Nuclease</keyword>